<name>U1FJ95_TRESO</name>
<evidence type="ECO:0000256" key="1">
    <source>
        <dbReference type="SAM" id="Phobius"/>
    </source>
</evidence>
<dbReference type="Proteomes" id="UP000016412">
    <property type="component" value="Unassembled WGS sequence"/>
</dbReference>
<organism evidence="2 3">
    <name type="scientific">Treponema socranskii subsp. socranskii VPI DR56BR1116 = ATCC 35536</name>
    <dbReference type="NCBI Taxonomy" id="1125725"/>
    <lineage>
        <taxon>Bacteria</taxon>
        <taxon>Pseudomonadati</taxon>
        <taxon>Spirochaetota</taxon>
        <taxon>Spirochaetia</taxon>
        <taxon>Spirochaetales</taxon>
        <taxon>Treponemataceae</taxon>
        <taxon>Treponema</taxon>
    </lineage>
</organism>
<keyword evidence="1" id="KW-1133">Transmembrane helix</keyword>
<sequence length="51" mass="5759">MSLSRNSDNPFGNMFFHPITIILSFLILVSLLASSDKIKAIIGKMRFTICR</sequence>
<evidence type="ECO:0000313" key="2">
    <source>
        <dbReference type="EMBL" id="ERF59406.1"/>
    </source>
</evidence>
<comment type="caution">
    <text evidence="2">The sequence shown here is derived from an EMBL/GenBank/DDBJ whole genome shotgun (WGS) entry which is preliminary data.</text>
</comment>
<dbReference type="STRING" id="1125725.HMPREF1325_0886"/>
<protein>
    <submittedName>
        <fullName evidence="2">Uncharacterized protein</fullName>
    </submittedName>
</protein>
<reference evidence="2 3" key="1">
    <citation type="submission" date="2013-08" db="EMBL/GenBank/DDBJ databases">
        <authorList>
            <person name="Durkin A.S."/>
            <person name="Haft D.R."/>
            <person name="McCorrison J."/>
            <person name="Torralba M."/>
            <person name="Gillis M."/>
            <person name="Haft D.H."/>
            <person name="Methe B."/>
            <person name="Sutton G."/>
            <person name="Nelson K.E."/>
        </authorList>
    </citation>
    <scope>NUCLEOTIDE SEQUENCE [LARGE SCALE GENOMIC DNA]</scope>
    <source>
        <strain evidence="2 3">VPI DR56BR1116</strain>
    </source>
</reference>
<keyword evidence="1" id="KW-0472">Membrane</keyword>
<keyword evidence="1" id="KW-0812">Transmembrane</keyword>
<gene>
    <name evidence="2" type="ORF">HMPREF1325_0886</name>
</gene>
<proteinExistence type="predicted"/>
<dbReference type="EMBL" id="AUZJ01000071">
    <property type="protein sequence ID" value="ERF59406.1"/>
    <property type="molecule type" value="Genomic_DNA"/>
</dbReference>
<dbReference type="AlphaFoldDB" id="U1FJ95"/>
<accession>U1FJ95</accession>
<dbReference type="PATRIC" id="fig|1125725.3.peg.2635"/>
<evidence type="ECO:0000313" key="3">
    <source>
        <dbReference type="Proteomes" id="UP000016412"/>
    </source>
</evidence>
<feature type="transmembrane region" description="Helical" evidence="1">
    <location>
        <begin position="15"/>
        <end position="35"/>
    </location>
</feature>